<feature type="domain" description="Transposase IS4-like" evidence="2">
    <location>
        <begin position="210"/>
        <end position="314"/>
    </location>
</feature>
<dbReference type="Pfam" id="PF05598">
    <property type="entry name" value="DUF772"/>
    <property type="match status" value="1"/>
</dbReference>
<dbReference type="Proteomes" id="UP000738431">
    <property type="component" value="Chromosome"/>
</dbReference>
<protein>
    <submittedName>
        <fullName evidence="4">Transposase</fullName>
    </submittedName>
</protein>
<dbReference type="RefSeq" id="WP_221029349.1">
    <property type="nucleotide sequence ID" value="NZ_CP139781.1"/>
</dbReference>
<feature type="domain" description="Transposase InsH N-terminal" evidence="3">
    <location>
        <begin position="18"/>
        <end position="113"/>
    </location>
</feature>
<feature type="region of interest" description="Disordered" evidence="1">
    <location>
        <begin position="200"/>
        <end position="220"/>
    </location>
</feature>
<evidence type="ECO:0000259" key="3">
    <source>
        <dbReference type="Pfam" id="PF05598"/>
    </source>
</evidence>
<name>A0ABZ1C677_9BACT</name>
<proteinExistence type="predicted"/>
<evidence type="ECO:0000313" key="4">
    <source>
        <dbReference type="EMBL" id="WRQ87238.1"/>
    </source>
</evidence>
<dbReference type="InterPro" id="IPR002559">
    <property type="entry name" value="Transposase_11"/>
</dbReference>
<dbReference type="Pfam" id="PF01609">
    <property type="entry name" value="DDE_Tnp_1"/>
    <property type="match status" value="1"/>
</dbReference>
<gene>
    <name evidence="4" type="ORF">K1X11_020690</name>
</gene>
<evidence type="ECO:0000259" key="2">
    <source>
        <dbReference type="Pfam" id="PF01609"/>
    </source>
</evidence>
<keyword evidence="5" id="KW-1185">Reference proteome</keyword>
<sequence>MMGHHEGQKELFAYQVDMDKRVHCDHPLRRVLAHVDFGFVRTAVAHTYGSNGHVSADPVVLVKLMFLLFCENVRSERELMRRVPERLDWLWFLGFGLEDSVPNHSVLSKARARWGAELFEMLFVQTVRQCVEAGLVDGAKVHMDGSLIDADASRDSVIKADTQTIARIREAYGAQERKLDEGKPPSARCTTNLTMLSRTDPDAPCVSKGPRSGTARPRYKHHRVVDDRHGVITAVETTAGDVAENEQVLPLVEQHERNTGKQTTAVVADRGYGTVGTYCALVEQGVRPHISAMHDTAKKDTGKFTKEQFRYDSSEDAYVCPVGHRLKPKRKHARRQMTDYVADKRV</sequence>
<dbReference type="PANTHER" id="PTHR33408">
    <property type="entry name" value="TRANSPOSASE"/>
    <property type="match status" value="1"/>
</dbReference>
<evidence type="ECO:0000256" key="1">
    <source>
        <dbReference type="SAM" id="MobiDB-lite"/>
    </source>
</evidence>
<reference evidence="4 5" key="1">
    <citation type="submission" date="2023-12" db="EMBL/GenBank/DDBJ databases">
        <title>Description of an unclassified Opitutus bacterium of Verrucomicrobiota.</title>
        <authorList>
            <person name="Zhang D.-F."/>
        </authorList>
    </citation>
    <scope>NUCLEOTIDE SEQUENCE [LARGE SCALE GENOMIC DNA]</scope>
    <source>
        <strain evidence="4 5">WL0086</strain>
    </source>
</reference>
<dbReference type="EMBL" id="CP139781">
    <property type="protein sequence ID" value="WRQ87238.1"/>
    <property type="molecule type" value="Genomic_DNA"/>
</dbReference>
<evidence type="ECO:0000313" key="5">
    <source>
        <dbReference type="Proteomes" id="UP000738431"/>
    </source>
</evidence>
<dbReference type="InterPro" id="IPR008490">
    <property type="entry name" value="Transposase_InsH_N"/>
</dbReference>
<accession>A0ABZ1C677</accession>
<organism evidence="4 5">
    <name type="scientific">Actomonas aquatica</name>
    <dbReference type="NCBI Taxonomy" id="2866162"/>
    <lineage>
        <taxon>Bacteria</taxon>
        <taxon>Pseudomonadati</taxon>
        <taxon>Verrucomicrobiota</taxon>
        <taxon>Opitutia</taxon>
        <taxon>Opitutales</taxon>
        <taxon>Opitutaceae</taxon>
        <taxon>Actomonas</taxon>
    </lineage>
</organism>